<dbReference type="Pfam" id="PF10545">
    <property type="entry name" value="MADF_DNA_bdg"/>
    <property type="match status" value="1"/>
</dbReference>
<dbReference type="AlphaFoldDB" id="A0A9J7IM25"/>
<proteinExistence type="predicted"/>
<dbReference type="InterPro" id="IPR039353">
    <property type="entry name" value="TF_Adf1"/>
</dbReference>
<dbReference type="KEGG" id="sliu:111352063"/>
<feature type="region of interest" description="Disordered" evidence="1">
    <location>
        <begin position="137"/>
        <end position="159"/>
    </location>
</feature>
<dbReference type="GO" id="GO:0005667">
    <property type="term" value="C:transcription regulator complex"/>
    <property type="evidence" value="ECO:0007669"/>
    <property type="project" value="TreeGrafter"/>
</dbReference>
<evidence type="ECO:0000313" key="4">
    <source>
        <dbReference type="RefSeq" id="XP_022820151.1"/>
    </source>
</evidence>
<dbReference type="GO" id="GO:0005634">
    <property type="term" value="C:nucleus"/>
    <property type="evidence" value="ECO:0007669"/>
    <property type="project" value="TreeGrafter"/>
</dbReference>
<evidence type="ECO:0000256" key="1">
    <source>
        <dbReference type="SAM" id="MobiDB-lite"/>
    </source>
</evidence>
<organism evidence="3 4">
    <name type="scientific">Spodoptera litura</name>
    <name type="common">Asian cotton leafworm</name>
    <dbReference type="NCBI Taxonomy" id="69820"/>
    <lineage>
        <taxon>Eukaryota</taxon>
        <taxon>Metazoa</taxon>
        <taxon>Ecdysozoa</taxon>
        <taxon>Arthropoda</taxon>
        <taxon>Hexapoda</taxon>
        <taxon>Insecta</taxon>
        <taxon>Pterygota</taxon>
        <taxon>Neoptera</taxon>
        <taxon>Endopterygota</taxon>
        <taxon>Lepidoptera</taxon>
        <taxon>Glossata</taxon>
        <taxon>Ditrysia</taxon>
        <taxon>Noctuoidea</taxon>
        <taxon>Noctuidae</taxon>
        <taxon>Amphipyrinae</taxon>
        <taxon>Spodoptera</taxon>
    </lineage>
</organism>
<dbReference type="PANTHER" id="PTHR12243:SF69">
    <property type="entry name" value="SI:CH73-59F11.3"/>
    <property type="match status" value="1"/>
</dbReference>
<dbReference type="InterPro" id="IPR006578">
    <property type="entry name" value="MADF-dom"/>
</dbReference>
<dbReference type="GeneID" id="111352063"/>
<evidence type="ECO:0000259" key="2">
    <source>
        <dbReference type="PROSITE" id="PS51029"/>
    </source>
</evidence>
<name>A0A9J7IM25_SPOLT</name>
<dbReference type="Proteomes" id="UP000301870">
    <property type="component" value="Chromosome 14"/>
</dbReference>
<evidence type="ECO:0000313" key="3">
    <source>
        <dbReference type="Proteomes" id="UP000301870"/>
    </source>
</evidence>
<dbReference type="GO" id="GO:0006357">
    <property type="term" value="P:regulation of transcription by RNA polymerase II"/>
    <property type="evidence" value="ECO:0007669"/>
    <property type="project" value="TreeGrafter"/>
</dbReference>
<gene>
    <name evidence="4" type="primary">LOC111352063</name>
</gene>
<feature type="domain" description="MADF" evidence="2">
    <location>
        <begin position="10"/>
        <end position="98"/>
    </location>
</feature>
<sequence>MEWRKAMIIKFIKLFEKEEAIWNPKHENHNYRQKINDAWNRMSVSMGLPVNILKTKKNSLMACFRTHLRRKKKSMKSGKGAEGEDVYEPIWFAYKMMENFLGPVYNCGDTINTEDNASSPSNEALDFKQENIANERDTSTETTEMQNIDHHSRPSQTHTSRDIAIDFPTSTSQLQKHHLQLASEISDAQDKIKQTVETLNNVISQKKRDAEDDDCELYGKLLANKLRYYSKYERHVLMHEIDGLLLKKPPCSITNIPCSSNSTFSPAHDSSDPLS</sequence>
<dbReference type="OrthoDB" id="6776070at2759"/>
<reference evidence="4" key="1">
    <citation type="submission" date="2025-08" db="UniProtKB">
        <authorList>
            <consortium name="RefSeq"/>
        </authorList>
    </citation>
    <scope>IDENTIFICATION</scope>
    <source>
        <strain evidence="4">Ishihara</strain>
        <tissue evidence="4">Whole body</tissue>
    </source>
</reference>
<protein>
    <submittedName>
        <fullName evidence="4">Uncharacterized protein LOC111352063</fullName>
    </submittedName>
</protein>
<dbReference type="RefSeq" id="XP_022820151.1">
    <property type="nucleotide sequence ID" value="XM_022964383.1"/>
</dbReference>
<dbReference type="PROSITE" id="PS51029">
    <property type="entry name" value="MADF"/>
    <property type="match status" value="1"/>
</dbReference>
<accession>A0A9J7IM25</accession>
<dbReference type="SMART" id="SM00595">
    <property type="entry name" value="MADF"/>
    <property type="match status" value="1"/>
</dbReference>
<keyword evidence="3" id="KW-1185">Reference proteome</keyword>
<dbReference type="PANTHER" id="PTHR12243">
    <property type="entry name" value="MADF DOMAIN TRANSCRIPTION FACTOR"/>
    <property type="match status" value="1"/>
</dbReference>